<gene>
    <name evidence="9" type="ORF">EDS130_LOCUS3408</name>
</gene>
<evidence type="ECO:0000259" key="8">
    <source>
        <dbReference type="PROSITE" id="PS50262"/>
    </source>
</evidence>
<dbReference type="CDD" id="cd00637">
    <property type="entry name" value="7tm_classA_rhodopsin-like"/>
    <property type="match status" value="1"/>
</dbReference>
<dbReference type="InterPro" id="IPR051506">
    <property type="entry name" value="ATOS_Transcription_Regulators"/>
</dbReference>
<protein>
    <recommendedName>
        <fullName evidence="8">G-protein coupled receptors family 1 profile domain-containing protein</fullName>
    </recommendedName>
</protein>
<name>A0A813QWA1_ADIRI</name>
<dbReference type="OrthoDB" id="8625101at2759"/>
<feature type="transmembrane region" description="Helical" evidence="7">
    <location>
        <begin position="141"/>
        <end position="163"/>
    </location>
</feature>
<feature type="region of interest" description="Disordered" evidence="6">
    <location>
        <begin position="499"/>
        <end position="527"/>
    </location>
</feature>
<evidence type="ECO:0000256" key="4">
    <source>
        <dbReference type="ARBA" id="ARBA00023136"/>
    </source>
</evidence>
<evidence type="ECO:0000256" key="1">
    <source>
        <dbReference type="ARBA" id="ARBA00004370"/>
    </source>
</evidence>
<keyword evidence="2 7" id="KW-0812">Transmembrane</keyword>
<dbReference type="InterPro" id="IPR033473">
    <property type="entry name" value="Atos-like_C"/>
</dbReference>
<dbReference type="Proteomes" id="UP000663852">
    <property type="component" value="Unassembled WGS sequence"/>
</dbReference>
<dbReference type="SMART" id="SM01177">
    <property type="entry name" value="DUF4210"/>
    <property type="match status" value="1"/>
</dbReference>
<feature type="transmembrane region" description="Helical" evidence="7">
    <location>
        <begin position="272"/>
        <end position="292"/>
    </location>
</feature>
<evidence type="ECO:0000313" key="10">
    <source>
        <dbReference type="Proteomes" id="UP000663852"/>
    </source>
</evidence>
<dbReference type="GO" id="GO:0016020">
    <property type="term" value="C:membrane"/>
    <property type="evidence" value="ECO:0007669"/>
    <property type="project" value="UniProtKB-SubCell"/>
</dbReference>
<evidence type="ECO:0000256" key="2">
    <source>
        <dbReference type="ARBA" id="ARBA00022692"/>
    </source>
</evidence>
<dbReference type="InterPro" id="IPR025261">
    <property type="entry name" value="Atos-like_cons_dom"/>
</dbReference>
<dbReference type="SUPFAM" id="SSF81321">
    <property type="entry name" value="Family A G protein-coupled receptor-like"/>
    <property type="match status" value="1"/>
</dbReference>
<proteinExistence type="inferred from homology"/>
<keyword evidence="4 7" id="KW-0472">Membrane</keyword>
<dbReference type="PROSITE" id="PS50262">
    <property type="entry name" value="G_PROTEIN_RECEP_F1_2"/>
    <property type="match status" value="1"/>
</dbReference>
<dbReference type="AlphaFoldDB" id="A0A813QWA1"/>
<dbReference type="Pfam" id="PF13889">
    <property type="entry name" value="Chromosome_seg"/>
    <property type="match status" value="1"/>
</dbReference>
<feature type="transmembrane region" description="Helical" evidence="7">
    <location>
        <begin position="100"/>
        <end position="121"/>
    </location>
</feature>
<dbReference type="Gene3D" id="1.20.1070.10">
    <property type="entry name" value="Rhodopsin 7-helix transmembrane proteins"/>
    <property type="match status" value="1"/>
</dbReference>
<feature type="transmembrane region" description="Helical" evidence="7">
    <location>
        <begin position="61"/>
        <end position="80"/>
    </location>
</feature>
<dbReference type="InterPro" id="IPR017452">
    <property type="entry name" value="GPCR_Rhodpsn_7TM"/>
</dbReference>
<evidence type="ECO:0000256" key="5">
    <source>
        <dbReference type="ARBA" id="ARBA00034497"/>
    </source>
</evidence>
<feature type="transmembrane region" description="Helical" evidence="7">
    <location>
        <begin position="27"/>
        <end position="49"/>
    </location>
</feature>
<feature type="compositionally biased region" description="Low complexity" evidence="6">
    <location>
        <begin position="509"/>
        <end position="525"/>
    </location>
</feature>
<dbReference type="PANTHER" id="PTHR13199">
    <property type="entry name" value="GH03947P"/>
    <property type="match status" value="1"/>
</dbReference>
<evidence type="ECO:0000256" key="7">
    <source>
        <dbReference type="SAM" id="Phobius"/>
    </source>
</evidence>
<evidence type="ECO:0000256" key="6">
    <source>
        <dbReference type="SAM" id="MobiDB-lite"/>
    </source>
</evidence>
<dbReference type="EMBL" id="CAJNOJ010000008">
    <property type="protein sequence ID" value="CAF0772815.1"/>
    <property type="molecule type" value="Genomic_DNA"/>
</dbReference>
<feature type="region of interest" description="Disordered" evidence="6">
    <location>
        <begin position="357"/>
        <end position="395"/>
    </location>
</feature>
<feature type="domain" description="G-protein coupled receptors family 1 profile" evidence="8">
    <location>
        <begin position="40"/>
        <end position="291"/>
    </location>
</feature>
<comment type="caution">
    <text evidence="9">The sequence shown here is derived from an EMBL/GenBank/DDBJ whole genome shotgun (WGS) entry which is preliminary data.</text>
</comment>
<feature type="transmembrane region" description="Helical" evidence="7">
    <location>
        <begin position="236"/>
        <end position="260"/>
    </location>
</feature>
<comment type="similarity">
    <text evidence="5">Belongs to the ATOS family.</text>
</comment>
<feature type="compositionally biased region" description="Polar residues" evidence="6">
    <location>
        <begin position="369"/>
        <end position="389"/>
    </location>
</feature>
<organism evidence="9 10">
    <name type="scientific">Adineta ricciae</name>
    <name type="common">Rotifer</name>
    <dbReference type="NCBI Taxonomy" id="249248"/>
    <lineage>
        <taxon>Eukaryota</taxon>
        <taxon>Metazoa</taxon>
        <taxon>Spiralia</taxon>
        <taxon>Gnathifera</taxon>
        <taxon>Rotifera</taxon>
        <taxon>Eurotatoria</taxon>
        <taxon>Bdelloidea</taxon>
        <taxon>Adinetida</taxon>
        <taxon>Adinetidae</taxon>
        <taxon>Adineta</taxon>
    </lineage>
</organism>
<evidence type="ECO:0000256" key="3">
    <source>
        <dbReference type="ARBA" id="ARBA00022989"/>
    </source>
</evidence>
<sequence>MNSSSESNNSIWYSNDAAFTISPIVNFWIFLLLDVCAILCTIFVLYHLLSKRRLRIAPHNHIPIILLVLAFIYECIDMPFHLEFFLTGRIHLEIPMLCLIWWFIDWGFYFTIAVLLVFASLERHVLIFHSQLYTSRRKRFLFHYLPILAILFAMMTFYSIVIFSPICTSTFDYTADLCGTHACYGSIWNLSAIEQLLFGEISIFLIVIFSMSLLIRVVRQKHRVHGAVQWKKQRKLALQMFSLSSLYTTFSLPITTIYVVRLFGPSDWGEQVLPIFFLLSYFAIFFLPYVCLMNLPDLSRIFHNFTLRPQIQFTRKISHGTWKNVVYDMLESSSVIESTLPGVTEVDLSKRKAVSKRQTISNRYHRSHSSSTENLPKATSSMNQSAQQPDQHRATVDGSIDSIWSSSDDDHHHHHLLKSLPLNTFYSNSSSRSSFDLCSNSSDSHPMNTPEIPIFSSSSSGYDSSLNSIPDHLFSSSPNSIIIPDCDPLKQCVTLHRQKQPSFHQGNASSPPSSFSSPSSSFFSSQPISKINSPSFCRKCASNNQASSDTDDDSQATTVSMNLLSLQPNQRPRSLPIAIQQPKSIVNDDETDNSSQNSPLCHCSISNSQKSRFRPCDLSPDTYPETNLTTPSTDKLHINEQVTINQKNSLEHFIMSPTDRVKVQMKYQENDTKSNELRISQPEDVDFKRSKLKAIRILYQNRLNLNSISSPVTKPNLIKHSSKIQGHCDSPLAKRTANPRLFRSALSYSVFEADDEHEVVLSSARSGVNGTHEKSITEPFNSLRVNFIESLLHGKILPCGILDGFTVKLGASGLFIPKQAVLPVTTFWFNVSEHQAASPYLGFINLQSLPKRGYHTPTKGTITLALLNPNGTAVHLFLIVYDFSDMPADHRTFIRQRIVLMPENSTHQNTFRENLRYLAHIRFVTSQTGKLYMHSDIRLIFARNKLDYDERSGNGKPQLVTLTDVPTPKYWPRK</sequence>
<keyword evidence="3 7" id="KW-1133">Transmembrane helix</keyword>
<comment type="subcellular location">
    <subcellularLocation>
        <location evidence="1">Membrane</location>
    </subcellularLocation>
</comment>
<evidence type="ECO:0000313" key="9">
    <source>
        <dbReference type="EMBL" id="CAF0772815.1"/>
    </source>
</evidence>
<reference evidence="9" key="1">
    <citation type="submission" date="2021-02" db="EMBL/GenBank/DDBJ databases">
        <authorList>
            <person name="Nowell W R."/>
        </authorList>
    </citation>
    <scope>NUCLEOTIDE SEQUENCE</scope>
</reference>
<dbReference type="PANTHER" id="PTHR13199:SF11">
    <property type="entry name" value="PROTEIN ATOSSA"/>
    <property type="match status" value="1"/>
</dbReference>
<feature type="transmembrane region" description="Helical" evidence="7">
    <location>
        <begin position="196"/>
        <end position="215"/>
    </location>
</feature>
<accession>A0A813QWA1</accession>